<dbReference type="InterPro" id="IPR001296">
    <property type="entry name" value="Glyco_trans_1"/>
</dbReference>
<comment type="caution">
    <text evidence="5">The sequence shown here is derived from an EMBL/GenBank/DDBJ whole genome shotgun (WGS) entry which is preliminary data.</text>
</comment>
<organism evidence="5 6">
    <name type="scientific">Algoriphagus taiwanensis</name>
    <dbReference type="NCBI Taxonomy" id="1445656"/>
    <lineage>
        <taxon>Bacteria</taxon>
        <taxon>Pseudomonadati</taxon>
        <taxon>Bacteroidota</taxon>
        <taxon>Cytophagia</taxon>
        <taxon>Cytophagales</taxon>
        <taxon>Cyclobacteriaceae</taxon>
        <taxon>Algoriphagus</taxon>
    </lineage>
</organism>
<evidence type="ECO:0000259" key="3">
    <source>
        <dbReference type="Pfam" id="PF00534"/>
    </source>
</evidence>
<dbReference type="Pfam" id="PF00534">
    <property type="entry name" value="Glycos_transf_1"/>
    <property type="match status" value="1"/>
</dbReference>
<dbReference type="RefSeq" id="WP_338228649.1">
    <property type="nucleotide sequence ID" value="NZ_BTPE01000006.1"/>
</dbReference>
<keyword evidence="1" id="KW-0328">Glycosyltransferase</keyword>
<dbReference type="Pfam" id="PF13439">
    <property type="entry name" value="Glyco_transf_4"/>
    <property type="match status" value="1"/>
</dbReference>
<dbReference type="Proteomes" id="UP001307705">
    <property type="component" value="Unassembled WGS sequence"/>
</dbReference>
<keyword evidence="2" id="KW-0808">Transferase</keyword>
<evidence type="ECO:0000259" key="4">
    <source>
        <dbReference type="Pfam" id="PF13439"/>
    </source>
</evidence>
<dbReference type="PANTHER" id="PTHR12526:SF510">
    <property type="entry name" value="D-INOSITOL 3-PHOSPHATE GLYCOSYLTRANSFERASE"/>
    <property type="match status" value="1"/>
</dbReference>
<evidence type="ECO:0000313" key="5">
    <source>
        <dbReference type="EMBL" id="GMQ33813.1"/>
    </source>
</evidence>
<dbReference type="Gene3D" id="3.40.50.2000">
    <property type="entry name" value="Glycogen Phosphorylase B"/>
    <property type="match status" value="2"/>
</dbReference>
<name>A0ABQ6Q155_9BACT</name>
<evidence type="ECO:0000256" key="1">
    <source>
        <dbReference type="ARBA" id="ARBA00022676"/>
    </source>
</evidence>
<dbReference type="PANTHER" id="PTHR12526">
    <property type="entry name" value="GLYCOSYLTRANSFERASE"/>
    <property type="match status" value="1"/>
</dbReference>
<evidence type="ECO:0000313" key="6">
    <source>
        <dbReference type="Proteomes" id="UP001307705"/>
    </source>
</evidence>
<gene>
    <name evidence="5" type="ORF">Ataiwa_20850</name>
</gene>
<protein>
    <submittedName>
        <fullName evidence="5">Glycosyltransferase family 4 protein</fullName>
    </submittedName>
</protein>
<dbReference type="InterPro" id="IPR028098">
    <property type="entry name" value="Glyco_trans_4-like_N"/>
</dbReference>
<keyword evidence="6" id="KW-1185">Reference proteome</keyword>
<feature type="domain" description="Glycosyltransferase subfamily 4-like N-terminal" evidence="4">
    <location>
        <begin position="20"/>
        <end position="194"/>
    </location>
</feature>
<accession>A0ABQ6Q155</accession>
<proteinExistence type="predicted"/>
<sequence length="385" mass="43285">MKTTLSILIIVKSLPWRFKGGIQTHSWDLARALQAKGHQVTILTGGAFLKGQVQNDHEGISVLEIPFFPGRYLPAISFLAEELAFNLRVKSWVKKNHQRYDIIHTQGRSGYLLYQLPQVHHKLIQTIHGHTGTEAASDLHNLNAKIHSFFAQKWETKTLSIARRTIAVSQDLKRSVERSHQVGSEAISVIPNGVGGNESHPNLPTEKRVKRFVFVGRLHPVKGLVPLIKEIAEAPQPLFLDIIGEGPQWKELEELILDLGLSRQVRMLGAYPNAAIQMLLPHYQGLILPSVYESQGIVLLEANLCGIPVIASDLPSIQESVLNRKNGILCPIDRPEEFIKAMEYLQENPREAKKMGLMGQSWVKENFNWSKIADQTIDLYHQLAS</sequence>
<evidence type="ECO:0000256" key="2">
    <source>
        <dbReference type="ARBA" id="ARBA00022679"/>
    </source>
</evidence>
<reference evidence="5 6" key="1">
    <citation type="submission" date="2023-08" db="EMBL/GenBank/DDBJ databases">
        <title>Draft genome sequence of Algoriphagus taiwanensis.</title>
        <authorList>
            <person name="Takatani N."/>
            <person name="Hosokawa M."/>
            <person name="Sawabe T."/>
        </authorList>
    </citation>
    <scope>NUCLEOTIDE SEQUENCE [LARGE SCALE GENOMIC DNA]</scope>
    <source>
        <strain evidence="5 6">JCM 19755</strain>
    </source>
</reference>
<dbReference type="EMBL" id="BTPE01000006">
    <property type="protein sequence ID" value="GMQ33813.1"/>
    <property type="molecule type" value="Genomic_DNA"/>
</dbReference>
<feature type="domain" description="Glycosyl transferase family 1" evidence="3">
    <location>
        <begin position="200"/>
        <end position="356"/>
    </location>
</feature>
<dbReference type="CDD" id="cd03801">
    <property type="entry name" value="GT4_PimA-like"/>
    <property type="match status" value="1"/>
</dbReference>
<dbReference type="SUPFAM" id="SSF53756">
    <property type="entry name" value="UDP-Glycosyltransferase/glycogen phosphorylase"/>
    <property type="match status" value="1"/>
</dbReference>